<dbReference type="RefSeq" id="WP_345930851.1">
    <property type="nucleotide sequence ID" value="NZ_JBBKTV010000001.1"/>
</dbReference>
<keyword evidence="2" id="KW-1185">Reference proteome</keyword>
<protein>
    <submittedName>
        <fullName evidence="1">DUF1800 domain-containing protein</fullName>
    </submittedName>
</protein>
<accession>A0ABU9YD83</accession>
<dbReference type="EMBL" id="JBBKTW010000001">
    <property type="protein sequence ID" value="MEN2986746.1"/>
    <property type="molecule type" value="Genomic_DNA"/>
</dbReference>
<evidence type="ECO:0000313" key="1">
    <source>
        <dbReference type="EMBL" id="MEN2986746.1"/>
    </source>
</evidence>
<organism evidence="1 2">
    <name type="scientific">Tistrella arctica</name>
    <dbReference type="NCBI Taxonomy" id="3133430"/>
    <lineage>
        <taxon>Bacteria</taxon>
        <taxon>Pseudomonadati</taxon>
        <taxon>Pseudomonadota</taxon>
        <taxon>Alphaproteobacteria</taxon>
        <taxon>Geminicoccales</taxon>
        <taxon>Geminicoccaceae</taxon>
        <taxon>Tistrella</taxon>
    </lineage>
</organism>
<dbReference type="Proteomes" id="UP001413721">
    <property type="component" value="Unassembled WGS sequence"/>
</dbReference>
<name>A0ABU9YD83_9PROT</name>
<dbReference type="Pfam" id="PF08811">
    <property type="entry name" value="DUF1800"/>
    <property type="match status" value="1"/>
</dbReference>
<sequence length="445" mass="48490">MPREDTITAMTRFGCGVTPDQTDAVDADPRGWLDRQLVSVNSTPASFAGLPPFIERIDLFSSKRGPDNKTDDELEARRVLRWQFNEKIAQARISAAIDSSFPLQERLVHFWFSHFTISTLVGGVVGVADIYENRSIRPHILGRFRTMLGAVVSDPMMLTYLDNTVSVGPNSVTGKTSSKGLNENLARELLELHTLGVEGGYTQRDVISLAKILTGWSTTSVTADDAMEFRFVAGWHEPGDKELLGRKIVESGEDEVRAALDILAASPKTARHIARKLVTHFVSDIPPDDLVNALEQRFIDTDGDLRAVTQALIEHPGSWVPQRTKALPPEDWAVALARLIGVDGETAAPGLQVAITQLGQKIYGARSPQGWPEAASAWLTPETVIARAAWGRKIASDLPADTDVRVLIALWGMNENEEAGRAIAGAPSQADAIALLAASPQFSFR</sequence>
<gene>
    <name evidence="1" type="ORF">WG926_00410</name>
</gene>
<evidence type="ECO:0000313" key="2">
    <source>
        <dbReference type="Proteomes" id="UP001413721"/>
    </source>
</evidence>
<reference evidence="1 2" key="1">
    <citation type="submission" date="2024-03" db="EMBL/GenBank/DDBJ databases">
        <title>High-quality draft genome sequencing of Tistrella sp. BH-R2-4.</title>
        <authorList>
            <person name="Dong C."/>
        </authorList>
    </citation>
    <scope>NUCLEOTIDE SEQUENCE [LARGE SCALE GENOMIC DNA]</scope>
    <source>
        <strain evidence="1 2">BH-R2-4</strain>
    </source>
</reference>
<proteinExistence type="predicted"/>
<comment type="caution">
    <text evidence="1">The sequence shown here is derived from an EMBL/GenBank/DDBJ whole genome shotgun (WGS) entry which is preliminary data.</text>
</comment>
<dbReference type="InterPro" id="IPR014917">
    <property type="entry name" value="DUF1800"/>
</dbReference>